<evidence type="ECO:0000313" key="2">
    <source>
        <dbReference type="EMBL" id="MPN00118.1"/>
    </source>
</evidence>
<gene>
    <name evidence="2" type="ORF">SDC9_147312</name>
</gene>
<name>A0A645EDN9_9ZZZZ</name>
<dbReference type="EMBL" id="VSSQ01046161">
    <property type="protein sequence ID" value="MPN00118.1"/>
    <property type="molecule type" value="Genomic_DNA"/>
</dbReference>
<feature type="region of interest" description="Disordered" evidence="1">
    <location>
        <begin position="1"/>
        <end position="168"/>
    </location>
</feature>
<organism evidence="2">
    <name type="scientific">bioreactor metagenome</name>
    <dbReference type="NCBI Taxonomy" id="1076179"/>
    <lineage>
        <taxon>unclassified sequences</taxon>
        <taxon>metagenomes</taxon>
        <taxon>ecological metagenomes</taxon>
    </lineage>
</organism>
<feature type="compositionally biased region" description="Basic and acidic residues" evidence="1">
    <location>
        <begin position="54"/>
        <end position="84"/>
    </location>
</feature>
<proteinExistence type="predicted"/>
<sequence>MSKRRFHTGWRLEVHGNHHQADNNQRHDSDNFDHREPELHLTEHFHGGKVKAQQQDHYRPRGDPVGKTGEPELRVGRDRDHVGDADDDPAEPVGPASEETCPGAEQIGREIDERAILQIGQQQLAHRPHHEEQHEADDGVDEDDGRPGQRDGLAGAHEQAGSDSAANGDQLDVAVGQVALQVVVTVARSRTLG</sequence>
<protein>
    <submittedName>
        <fullName evidence="2">Uncharacterized protein</fullName>
    </submittedName>
</protein>
<comment type="caution">
    <text evidence="2">The sequence shown here is derived from an EMBL/GenBank/DDBJ whole genome shotgun (WGS) entry which is preliminary data.</text>
</comment>
<reference evidence="2" key="1">
    <citation type="submission" date="2019-08" db="EMBL/GenBank/DDBJ databases">
        <authorList>
            <person name="Kucharzyk K."/>
            <person name="Murdoch R.W."/>
            <person name="Higgins S."/>
            <person name="Loffler F."/>
        </authorList>
    </citation>
    <scope>NUCLEOTIDE SEQUENCE</scope>
</reference>
<feature type="compositionally biased region" description="Basic and acidic residues" evidence="1">
    <location>
        <begin position="10"/>
        <end position="46"/>
    </location>
</feature>
<dbReference type="AlphaFoldDB" id="A0A645EDN9"/>
<evidence type="ECO:0000256" key="1">
    <source>
        <dbReference type="SAM" id="MobiDB-lite"/>
    </source>
</evidence>
<accession>A0A645EDN9</accession>